<dbReference type="RefSeq" id="WP_189650317.1">
    <property type="nucleotide sequence ID" value="NZ_BMRC01000013.1"/>
</dbReference>
<name>A0ABV5IJR1_9ACTN</name>
<dbReference type="EMBL" id="JBHMEI010000020">
    <property type="protein sequence ID" value="MFB9204778.1"/>
    <property type="molecule type" value="Genomic_DNA"/>
</dbReference>
<feature type="domain" description="CHAT" evidence="1">
    <location>
        <begin position="73"/>
        <end position="420"/>
    </location>
</feature>
<accession>A0ABV5IJR1</accession>
<protein>
    <submittedName>
        <fullName evidence="2">CHAT domain-containing protein</fullName>
    </submittedName>
</protein>
<gene>
    <name evidence="2" type="ORF">ACFFV7_26535</name>
</gene>
<dbReference type="PANTHER" id="PTHR10098">
    <property type="entry name" value="RAPSYN-RELATED"/>
    <property type="match status" value="1"/>
</dbReference>
<evidence type="ECO:0000313" key="3">
    <source>
        <dbReference type="Proteomes" id="UP001589647"/>
    </source>
</evidence>
<evidence type="ECO:0000259" key="1">
    <source>
        <dbReference type="Pfam" id="PF12770"/>
    </source>
</evidence>
<dbReference type="Pfam" id="PF12770">
    <property type="entry name" value="CHAT"/>
    <property type="match status" value="1"/>
</dbReference>
<reference evidence="2 3" key="1">
    <citation type="submission" date="2024-09" db="EMBL/GenBank/DDBJ databases">
        <authorList>
            <person name="Sun Q."/>
            <person name="Mori K."/>
        </authorList>
    </citation>
    <scope>NUCLEOTIDE SEQUENCE [LARGE SCALE GENOMIC DNA]</scope>
    <source>
        <strain evidence="2 3">CCM 3426</strain>
    </source>
</reference>
<dbReference type="Proteomes" id="UP001589647">
    <property type="component" value="Unassembled WGS sequence"/>
</dbReference>
<evidence type="ECO:0000313" key="2">
    <source>
        <dbReference type="EMBL" id="MFB9204778.1"/>
    </source>
</evidence>
<dbReference type="InterPro" id="IPR024983">
    <property type="entry name" value="CHAT_dom"/>
</dbReference>
<keyword evidence="3" id="KW-1185">Reference proteome</keyword>
<sequence length="422" mass="45361">MPEPPTVLAEFLVTERATILQIVRADLDQPAVETIPLGREELRRLVRDTLAVAGPTSRFRSRDPSTWTEPLSMLIEPVTRHCAPGDVVWLVPHDVLHHVPMHALDTGAGPLIDRNPVCYSPSASVMRYCRAKSRPGRRQVLVYADSRPEAPLVHAYGQVGVLTRLYAEHATARLQAAATIGTLAGDLDAHAGGVGVLHLACHGYFTGDDPLRSGLLLAPGPEDDGLLTVERIMGMRMPAELITLSACESGVSERHAGDELIGLTRALIYAGAASVVVSLWAVDDLSTSMFMGYFYGALAAGTPRAQALRTAQILLRGTTRGDVVDHCRQSLAATGEDRAAQRRVLLRSLADAHYAAGDFAAALDGYEELAGGGAAPDPRLLTALARARAALRHPGRAPADYDVLAFAHPYYWAPFVLVGDWR</sequence>
<dbReference type="PANTHER" id="PTHR10098:SF108">
    <property type="entry name" value="TETRATRICOPEPTIDE REPEAT PROTEIN 28"/>
    <property type="match status" value="1"/>
</dbReference>
<proteinExistence type="predicted"/>
<comment type="caution">
    <text evidence="2">The sequence shown here is derived from an EMBL/GenBank/DDBJ whole genome shotgun (WGS) entry which is preliminary data.</text>
</comment>
<organism evidence="2 3">
    <name type="scientific">Nonomuraea spiralis</name>
    <dbReference type="NCBI Taxonomy" id="46182"/>
    <lineage>
        <taxon>Bacteria</taxon>
        <taxon>Bacillati</taxon>
        <taxon>Actinomycetota</taxon>
        <taxon>Actinomycetes</taxon>
        <taxon>Streptosporangiales</taxon>
        <taxon>Streptosporangiaceae</taxon>
        <taxon>Nonomuraea</taxon>
    </lineage>
</organism>